<dbReference type="SUPFAM" id="SSF46973">
    <property type="entry name" value="Enzyme IIa from lactose specific PTS, IIa-lac"/>
    <property type="match status" value="1"/>
</dbReference>
<dbReference type="GO" id="GO:0046872">
    <property type="term" value="F:metal ion binding"/>
    <property type="evidence" value="ECO:0007669"/>
    <property type="project" value="UniProtKB-KW"/>
</dbReference>
<dbReference type="PROSITE" id="PS51095">
    <property type="entry name" value="PTS_EIIA_TYPE_3"/>
    <property type="match status" value="1"/>
</dbReference>
<evidence type="ECO:0000313" key="9">
    <source>
        <dbReference type="Proteomes" id="UP000033533"/>
    </source>
</evidence>
<dbReference type="InterPro" id="IPR036542">
    <property type="entry name" value="PTS_IIA_lac/cel_sf"/>
</dbReference>
<gene>
    <name evidence="8" type="ORF">JF76_19330</name>
</gene>
<dbReference type="AlphaFoldDB" id="A0A0F4L5K6"/>
<keyword evidence="6" id="KW-0460">Magnesium</keyword>
<evidence type="ECO:0000256" key="2">
    <source>
        <dbReference type="ARBA" id="ARBA00022597"/>
    </source>
</evidence>
<dbReference type="Proteomes" id="UP000033533">
    <property type="component" value="Unassembled WGS sequence"/>
</dbReference>
<dbReference type="PIRSF" id="PIRSF000699">
    <property type="entry name" value="PTS_IILac_III"/>
    <property type="match status" value="1"/>
</dbReference>
<keyword evidence="1" id="KW-0813">Transport</keyword>
<dbReference type="RefSeq" id="WP_045928872.1">
    <property type="nucleotide sequence ID" value="NZ_JBHSZS010000027.1"/>
</dbReference>
<reference evidence="8 9" key="1">
    <citation type="submission" date="2014-12" db="EMBL/GenBank/DDBJ databases">
        <title>Comparative genomics of the lactic acid bacteria isolated from the honey bee gut.</title>
        <authorList>
            <person name="Ellegaard K.M."/>
            <person name="Tamarit D."/>
            <person name="Javelind E."/>
            <person name="Olofsson T."/>
            <person name="Andersson S.G."/>
            <person name="Vasquez A."/>
        </authorList>
    </citation>
    <scope>NUCLEOTIDE SEQUENCE [LARGE SCALE GENOMIC DNA]</scope>
    <source>
        <strain evidence="8 9">Biut2</strain>
    </source>
</reference>
<keyword evidence="6" id="KW-0479">Metal-binding</keyword>
<feature type="modified residue" description="Phosphohistidine; by HPr" evidence="7">
    <location>
        <position position="75"/>
    </location>
</feature>
<dbReference type="STRING" id="1218493.JF76_19330"/>
<proteinExistence type="predicted"/>
<sequence length="106" mass="11774">MSDEQVIMQLISQGGSARSNSIEAIRKARERDLKASELLMQKAHDDLVKAHNLQTKLLQKEVNGQGEAPTLLMVHAQDHLMNAMTVNDLAKEIIAILSSKEIKDDL</sequence>
<keyword evidence="2" id="KW-0762">Sugar transport</keyword>
<evidence type="ECO:0000256" key="7">
    <source>
        <dbReference type="PROSITE-ProRule" id="PRU00418"/>
    </source>
</evidence>
<comment type="caution">
    <text evidence="8">The sequence shown here is derived from an EMBL/GenBank/DDBJ whole genome shotgun (WGS) entry which is preliminary data.</text>
</comment>
<protein>
    <submittedName>
        <fullName evidence="8">PTS Lac IIA</fullName>
    </submittedName>
</protein>
<dbReference type="PATRIC" id="fig|1218493.3.peg.2027"/>
<accession>A0A0F4L5K6</accession>
<keyword evidence="3" id="KW-0808">Transferase</keyword>
<name>A0A0F4L5K6_9LACO</name>
<feature type="binding site" evidence="6">
    <location>
        <position position="78"/>
    </location>
    <ligand>
        <name>Mg(2+)</name>
        <dbReference type="ChEBI" id="CHEBI:18420"/>
        <note>ligand shared between all trimeric partners</note>
    </ligand>
</feature>
<dbReference type="Gene3D" id="1.20.58.80">
    <property type="entry name" value="Phosphotransferase system, lactose/cellobiose-type IIA subunit"/>
    <property type="match status" value="1"/>
</dbReference>
<evidence type="ECO:0000256" key="5">
    <source>
        <dbReference type="PIRSR" id="PIRSR000699-1"/>
    </source>
</evidence>
<evidence type="ECO:0000256" key="6">
    <source>
        <dbReference type="PIRSR" id="PIRSR000699-2"/>
    </source>
</evidence>
<dbReference type="HOGENOM" id="CLU_152490_1_0_9"/>
<dbReference type="GO" id="GO:0016740">
    <property type="term" value="F:transferase activity"/>
    <property type="evidence" value="ECO:0007669"/>
    <property type="project" value="UniProtKB-KW"/>
</dbReference>
<evidence type="ECO:0000256" key="4">
    <source>
        <dbReference type="ARBA" id="ARBA00022683"/>
    </source>
</evidence>
<dbReference type="PANTHER" id="PTHR34382:SF7">
    <property type="entry name" value="PTS SYSTEM N,N'-DIACETYLCHITOBIOSE-SPECIFIC EIIA COMPONENT"/>
    <property type="match status" value="1"/>
</dbReference>
<evidence type="ECO:0000313" key="8">
    <source>
        <dbReference type="EMBL" id="KJY53925.1"/>
    </source>
</evidence>
<organism evidence="8 9">
    <name type="scientific">Lactobacillus kullabergensis</name>
    <dbReference type="NCBI Taxonomy" id="1218493"/>
    <lineage>
        <taxon>Bacteria</taxon>
        <taxon>Bacillati</taxon>
        <taxon>Bacillota</taxon>
        <taxon>Bacilli</taxon>
        <taxon>Lactobacillales</taxon>
        <taxon>Lactobacillaceae</taxon>
        <taxon>Lactobacillus</taxon>
    </lineage>
</organism>
<dbReference type="EMBL" id="JXBY01000031">
    <property type="protein sequence ID" value="KJY53925.1"/>
    <property type="molecule type" value="Genomic_DNA"/>
</dbReference>
<evidence type="ECO:0000256" key="3">
    <source>
        <dbReference type="ARBA" id="ARBA00022679"/>
    </source>
</evidence>
<comment type="cofactor">
    <cofactor evidence="6">
        <name>Mg(2+)</name>
        <dbReference type="ChEBI" id="CHEBI:18420"/>
    </cofactor>
    <text evidence="6">Binds 1 Mg(2+) ion per trimer.</text>
</comment>
<dbReference type="InterPro" id="IPR003188">
    <property type="entry name" value="PTS_IIA_lac/cel"/>
</dbReference>
<keyword evidence="4" id="KW-0598">Phosphotransferase system</keyword>
<evidence type="ECO:0000256" key="1">
    <source>
        <dbReference type="ARBA" id="ARBA00022448"/>
    </source>
</evidence>
<dbReference type="PANTHER" id="PTHR34382">
    <property type="entry name" value="PTS SYSTEM N,N'-DIACETYLCHITOBIOSE-SPECIFIC EIIA COMPONENT"/>
    <property type="match status" value="1"/>
</dbReference>
<dbReference type="GO" id="GO:0009401">
    <property type="term" value="P:phosphoenolpyruvate-dependent sugar phosphotransferase system"/>
    <property type="evidence" value="ECO:0007669"/>
    <property type="project" value="UniProtKB-KW"/>
</dbReference>
<dbReference type="OrthoDB" id="350602at2"/>
<dbReference type="CDD" id="cd00215">
    <property type="entry name" value="PTS_IIA_lac"/>
    <property type="match status" value="1"/>
</dbReference>
<feature type="active site" description="Tele-phosphohistidine intermediate" evidence="5">
    <location>
        <position position="75"/>
    </location>
</feature>
<dbReference type="Pfam" id="PF02255">
    <property type="entry name" value="PTS_IIA"/>
    <property type="match status" value="1"/>
</dbReference>